<dbReference type="EMBL" id="PGCK01000002">
    <property type="protein sequence ID" value="MCD1294045.1"/>
    <property type="molecule type" value="Genomic_DNA"/>
</dbReference>
<keyword evidence="3" id="KW-1185">Reference proteome</keyword>
<protein>
    <submittedName>
        <fullName evidence="2">Uncharacterized protein</fullName>
    </submittedName>
</protein>
<dbReference type="AlphaFoldDB" id="A0AAP2W4B1"/>
<comment type="caution">
    <text evidence="2">The sequence shown here is derived from an EMBL/GenBank/DDBJ whole genome shotgun (WGS) entry which is preliminary data.</text>
</comment>
<keyword evidence="1" id="KW-0812">Transmembrane</keyword>
<feature type="transmembrane region" description="Helical" evidence="1">
    <location>
        <begin position="6"/>
        <end position="23"/>
    </location>
</feature>
<sequence length="81" mass="9534">MDWGYFFIVYCYLLLAALIILLSPLYLRRPVALILFSFGILINIYLLSPTPGLEWFVPFFCVKLLVSHILREEHYPPNNEI</sequence>
<dbReference type="Proteomes" id="UP001320159">
    <property type="component" value="Unassembled WGS sequence"/>
</dbReference>
<keyword evidence="1" id="KW-0472">Membrane</keyword>
<organism evidence="2 3">
    <name type="scientific">Methanooceanicella nereidis</name>
    <dbReference type="NCBI Taxonomy" id="2052831"/>
    <lineage>
        <taxon>Archaea</taxon>
        <taxon>Methanobacteriati</taxon>
        <taxon>Methanobacteriota</taxon>
        <taxon>Stenosarchaea group</taxon>
        <taxon>Methanomicrobia</taxon>
        <taxon>Methanocellales</taxon>
        <taxon>Methanocellaceae</taxon>
        <taxon>Methanooceanicella</taxon>
    </lineage>
</organism>
<evidence type="ECO:0000313" key="3">
    <source>
        <dbReference type="Proteomes" id="UP001320159"/>
    </source>
</evidence>
<keyword evidence="1" id="KW-1133">Transmembrane helix</keyword>
<feature type="transmembrane region" description="Helical" evidence="1">
    <location>
        <begin position="30"/>
        <end position="47"/>
    </location>
</feature>
<reference evidence="2 3" key="1">
    <citation type="submission" date="2017-11" db="EMBL/GenBank/DDBJ databases">
        <title>Isolation and Characterization of Family Methanocellaceae Species from Potential Methane Hydrate Area Offshore Southwestern Taiwan.</title>
        <authorList>
            <person name="Zhang W.-L."/>
            <person name="Chen W.-C."/>
            <person name="Lai M.-C."/>
            <person name="Chen S.-C."/>
        </authorList>
    </citation>
    <scope>NUCLEOTIDE SEQUENCE [LARGE SCALE GENOMIC DNA]</scope>
    <source>
        <strain evidence="2 3">CWC-04</strain>
    </source>
</reference>
<name>A0AAP2W4B1_9EURY</name>
<dbReference type="RefSeq" id="WP_230740629.1">
    <property type="nucleotide sequence ID" value="NZ_PGCK01000002.1"/>
</dbReference>
<evidence type="ECO:0000313" key="2">
    <source>
        <dbReference type="EMBL" id="MCD1294045.1"/>
    </source>
</evidence>
<accession>A0AAP2W4B1</accession>
<gene>
    <name evidence="2" type="ORF">CUJ83_03425</name>
</gene>
<evidence type="ECO:0000256" key="1">
    <source>
        <dbReference type="SAM" id="Phobius"/>
    </source>
</evidence>
<proteinExistence type="predicted"/>